<dbReference type="EMBL" id="MFMT01000034">
    <property type="protein sequence ID" value="OGG87938.1"/>
    <property type="molecule type" value="Genomic_DNA"/>
</dbReference>
<name>A0A1F6FQ05_9BACT</name>
<feature type="region of interest" description="Disordered" evidence="1">
    <location>
        <begin position="136"/>
        <end position="157"/>
    </location>
</feature>
<accession>A0A1F6FQ05</accession>
<organism evidence="2 3">
    <name type="scientific">Candidatus Kaiserbacteria bacterium RIFOXYD1_FULL_42_15</name>
    <dbReference type="NCBI Taxonomy" id="1798532"/>
    <lineage>
        <taxon>Bacteria</taxon>
        <taxon>Candidatus Kaiseribacteriota</taxon>
    </lineage>
</organism>
<evidence type="ECO:0000256" key="1">
    <source>
        <dbReference type="SAM" id="MobiDB-lite"/>
    </source>
</evidence>
<sequence length="157" mass="17274">MVFFIFLKNAPTHRWRGALKERLRLLVVRLGNQLQVELAVAGTLSDGDDIIKIQTIQIKSEFETETFVQHLRQAREGNDDAVSTNGTAPLTFVLITTLSAGQVIGVLSQPAGFFLAICQTLFPPILLDLADVEDEPRQTSERISDTEKASSPIGIVL</sequence>
<dbReference type="AlphaFoldDB" id="A0A1F6FQ05"/>
<comment type="caution">
    <text evidence="2">The sequence shown here is derived from an EMBL/GenBank/DDBJ whole genome shotgun (WGS) entry which is preliminary data.</text>
</comment>
<protein>
    <submittedName>
        <fullName evidence="2">Uncharacterized protein</fullName>
    </submittedName>
</protein>
<reference evidence="2 3" key="1">
    <citation type="journal article" date="2016" name="Nat. Commun.">
        <title>Thousands of microbial genomes shed light on interconnected biogeochemical processes in an aquifer system.</title>
        <authorList>
            <person name="Anantharaman K."/>
            <person name="Brown C.T."/>
            <person name="Hug L.A."/>
            <person name="Sharon I."/>
            <person name="Castelle C.J."/>
            <person name="Probst A.J."/>
            <person name="Thomas B.C."/>
            <person name="Singh A."/>
            <person name="Wilkins M.J."/>
            <person name="Karaoz U."/>
            <person name="Brodie E.L."/>
            <person name="Williams K.H."/>
            <person name="Hubbard S.S."/>
            <person name="Banfield J.F."/>
        </authorList>
    </citation>
    <scope>NUCLEOTIDE SEQUENCE [LARGE SCALE GENOMIC DNA]</scope>
</reference>
<feature type="compositionally biased region" description="Basic and acidic residues" evidence="1">
    <location>
        <begin position="136"/>
        <end position="148"/>
    </location>
</feature>
<gene>
    <name evidence="2" type="ORF">A2592_01780</name>
</gene>
<proteinExistence type="predicted"/>
<evidence type="ECO:0000313" key="3">
    <source>
        <dbReference type="Proteomes" id="UP000179230"/>
    </source>
</evidence>
<dbReference type="Proteomes" id="UP000179230">
    <property type="component" value="Unassembled WGS sequence"/>
</dbReference>
<evidence type="ECO:0000313" key="2">
    <source>
        <dbReference type="EMBL" id="OGG87938.1"/>
    </source>
</evidence>